<protein>
    <submittedName>
        <fullName evidence="7">Putative membrane protein</fullName>
    </submittedName>
</protein>
<keyword evidence="3" id="KW-0812">Transmembrane</keyword>
<keyword evidence="5" id="KW-0472">Membrane</keyword>
<dbReference type="Proteomes" id="UP000007509">
    <property type="component" value="Unassembled WGS sequence"/>
</dbReference>
<organism evidence="7 8">
    <name type="scientific">Chryseobacterium populi</name>
    <dbReference type="NCBI Taxonomy" id="1144316"/>
    <lineage>
        <taxon>Bacteria</taxon>
        <taxon>Pseudomonadati</taxon>
        <taxon>Bacteroidota</taxon>
        <taxon>Flavobacteriia</taxon>
        <taxon>Flavobacteriales</taxon>
        <taxon>Weeksellaceae</taxon>
        <taxon>Chryseobacterium group</taxon>
        <taxon>Chryseobacterium</taxon>
    </lineage>
</organism>
<dbReference type="PANTHER" id="PTHR36115:SF4">
    <property type="entry name" value="MEMBRANE PROTEIN"/>
    <property type="match status" value="1"/>
</dbReference>
<reference evidence="7 8" key="1">
    <citation type="journal article" date="2012" name="J. Bacteriol.">
        <title>Twenty-one genome sequences from Pseudomonas species and 19 genome sequences from diverse bacteria isolated from the rhizosphere and endosphere of Populus deltoides.</title>
        <authorList>
            <person name="Brown S.D."/>
            <person name="Utturkar S.M."/>
            <person name="Klingeman D.M."/>
            <person name="Johnson C.M."/>
            <person name="Martin S.L."/>
            <person name="Land M.L."/>
            <person name="Lu T.Y."/>
            <person name="Schadt C.W."/>
            <person name="Doktycz M.J."/>
            <person name="Pelletier D.A."/>
        </authorList>
    </citation>
    <scope>NUCLEOTIDE SEQUENCE [LARGE SCALE GENOMIC DNA]</scope>
    <source>
        <strain evidence="7 8">CF314</strain>
    </source>
</reference>
<comment type="caution">
    <text evidence="7">The sequence shown here is derived from an EMBL/GenBank/DDBJ whole genome shotgun (WGS) entry which is preliminary data.</text>
</comment>
<evidence type="ECO:0000313" key="8">
    <source>
        <dbReference type="Proteomes" id="UP000007509"/>
    </source>
</evidence>
<feature type="domain" description="RDD" evidence="6">
    <location>
        <begin position="17"/>
        <end position="115"/>
    </location>
</feature>
<dbReference type="InterPro" id="IPR010432">
    <property type="entry name" value="RDD"/>
</dbReference>
<proteinExistence type="predicted"/>
<evidence type="ECO:0000256" key="3">
    <source>
        <dbReference type="ARBA" id="ARBA00022692"/>
    </source>
</evidence>
<evidence type="ECO:0000256" key="5">
    <source>
        <dbReference type="ARBA" id="ARBA00023136"/>
    </source>
</evidence>
<sequence>MRKHLRIVEDHRAEKGIRLVNYFIDLVVFYIIYFILLTVLYIISPAFNSWISNLNPIADRLMSVTFYIFYIFLTESLMKGRSIGKLITGTKVIMIDGTTPSLPDYFIRNIIRGIILIDQLSFLGETGFHDSWSNTRVIKIKDYENQLKAKNEINSIGTKEIT</sequence>
<dbReference type="GO" id="GO:0005886">
    <property type="term" value="C:plasma membrane"/>
    <property type="evidence" value="ECO:0007669"/>
    <property type="project" value="UniProtKB-SubCell"/>
</dbReference>
<evidence type="ECO:0000259" key="6">
    <source>
        <dbReference type="Pfam" id="PF06271"/>
    </source>
</evidence>
<dbReference type="EMBL" id="AKJY01000018">
    <property type="protein sequence ID" value="EJL73911.1"/>
    <property type="molecule type" value="Genomic_DNA"/>
</dbReference>
<dbReference type="InterPro" id="IPR051791">
    <property type="entry name" value="Pra-immunoreactive"/>
</dbReference>
<dbReference type="PATRIC" id="fig|1144316.3.peg.1343"/>
<dbReference type="RefSeq" id="WP_007841912.1">
    <property type="nucleotide sequence ID" value="NZ_AKJY01000018.1"/>
</dbReference>
<name>J3CLF3_9FLAO</name>
<comment type="subcellular location">
    <subcellularLocation>
        <location evidence="1">Cell membrane</location>
        <topology evidence="1">Multi-pass membrane protein</topology>
    </subcellularLocation>
</comment>
<evidence type="ECO:0000313" key="7">
    <source>
        <dbReference type="EMBL" id="EJL73911.1"/>
    </source>
</evidence>
<evidence type="ECO:0000256" key="1">
    <source>
        <dbReference type="ARBA" id="ARBA00004651"/>
    </source>
</evidence>
<gene>
    <name evidence="7" type="ORF">PMI13_01338</name>
</gene>
<dbReference type="AlphaFoldDB" id="J3CLF3"/>
<accession>J3CLF3</accession>
<dbReference type="Pfam" id="PF06271">
    <property type="entry name" value="RDD"/>
    <property type="match status" value="1"/>
</dbReference>
<keyword evidence="8" id="KW-1185">Reference proteome</keyword>
<evidence type="ECO:0000256" key="4">
    <source>
        <dbReference type="ARBA" id="ARBA00022989"/>
    </source>
</evidence>
<keyword evidence="2" id="KW-1003">Cell membrane</keyword>
<evidence type="ECO:0000256" key="2">
    <source>
        <dbReference type="ARBA" id="ARBA00022475"/>
    </source>
</evidence>
<dbReference type="OrthoDB" id="762068at2"/>
<dbReference type="PANTHER" id="PTHR36115">
    <property type="entry name" value="PROLINE-RICH ANTIGEN HOMOLOG-RELATED"/>
    <property type="match status" value="1"/>
</dbReference>
<keyword evidence="4" id="KW-1133">Transmembrane helix</keyword>